<evidence type="ECO:0000313" key="2">
    <source>
        <dbReference type="EMBL" id="CAK9267782.1"/>
    </source>
</evidence>
<dbReference type="EMBL" id="OZ020097">
    <property type="protein sequence ID" value="CAK9267782.1"/>
    <property type="molecule type" value="Genomic_DNA"/>
</dbReference>
<proteinExistence type="predicted"/>
<name>A0ABP0WN06_9BRYO</name>
<feature type="compositionally biased region" description="Basic and acidic residues" evidence="1">
    <location>
        <begin position="317"/>
        <end position="340"/>
    </location>
</feature>
<reference evidence="2 3" key="1">
    <citation type="submission" date="2024-02" db="EMBL/GenBank/DDBJ databases">
        <authorList>
            <consortium name="ELIXIR-Norway"/>
            <consortium name="Elixir Norway"/>
        </authorList>
    </citation>
    <scope>NUCLEOTIDE SEQUENCE [LARGE SCALE GENOMIC DNA]</scope>
</reference>
<feature type="region of interest" description="Disordered" evidence="1">
    <location>
        <begin position="354"/>
        <end position="374"/>
    </location>
</feature>
<sequence>MLWVWAFAGLSANDASKQPEEKGQFVAATVVANLVKQTNDDVVLIKGTSLVCIKLQFGSYGITRSLVCESVDEGNEVDGIQIRTNQEVLSMDSRSEGTSESLIREEGEHEGSQDTEVVKMSKMMKEMTQVSSNHPMRNEFLGKLRQNAFVLDTRALTSQQLLLMKTSPPGWVEGVLAGKDGRERIRKCTFKQCRQGPFEGYFTESEFEYLIIEVHQFCRRSQLGWTSRIPFFCMYCEEDFKDKATLSYHRIKNECPKRPPGGGQYLKMYPFCDKKEIKAVFEKHKLTYPVLPPPPPEDDDGAATQGQDFKVLHINKGKSEKQKERIKKEVKSRRKDDMEAKGAVVLSPLVDSETDIDFDDTQGHQKKPRREKEQNSIQLYMTQMQCAVPQAMTSLAGPSQQRSAIHHPKTKLLPPHTVPDHKAVYPVPTVPSLKPHRALLEMEISLPKTREELEANARSAAQKKFPLALNVGNGADLSPSVDCPPSGLYLLAEHTTEIINSELLKNPQAAMEAMLSLQSQEILAERIFKAYGQYLFRTDVGAPGSTDNDQYIVKTVKAFQKKNGEADPMARGEEMKAFQLYITALGKQREHWAAIEAKNRLILIKQDDFVQKELEKWDKAECMKKESNDWGWSPLFQFLKMNRIRSGPSLMWTPSAPWQHTSEELLALVESCDVTASEDIPCPPLVRALKLFQFGKVGHLVPLCCPFRGLSKQKIVHVLLNQSESVRFTIAVENLIDMGFLYFPHMDMNDDIAGGIRKDLLGLLGYQLSSQENIIDLTWSWLVRSFCRAVVDMVKMGRRIELELLWFRPVEGPNEVGRKQEATAVFYDVLRMRESLDMGWIFPQSADYNQDLKDKLIEALRGFHTATANFARSVLATQPPPTSAVCEAAHSIEGGAVPAAVTDVTNVISQV</sequence>
<accession>A0ABP0WN06</accession>
<dbReference type="Proteomes" id="UP001497444">
    <property type="component" value="Chromosome 2"/>
</dbReference>
<evidence type="ECO:0000256" key="1">
    <source>
        <dbReference type="SAM" id="MobiDB-lite"/>
    </source>
</evidence>
<evidence type="ECO:0000313" key="3">
    <source>
        <dbReference type="Proteomes" id="UP001497444"/>
    </source>
</evidence>
<keyword evidence="3" id="KW-1185">Reference proteome</keyword>
<organism evidence="2 3">
    <name type="scientific">Sphagnum jensenii</name>
    <dbReference type="NCBI Taxonomy" id="128206"/>
    <lineage>
        <taxon>Eukaryota</taxon>
        <taxon>Viridiplantae</taxon>
        <taxon>Streptophyta</taxon>
        <taxon>Embryophyta</taxon>
        <taxon>Bryophyta</taxon>
        <taxon>Sphagnophytina</taxon>
        <taxon>Sphagnopsida</taxon>
        <taxon>Sphagnales</taxon>
        <taxon>Sphagnaceae</taxon>
        <taxon>Sphagnum</taxon>
    </lineage>
</organism>
<protein>
    <submittedName>
        <fullName evidence="2">Uncharacterized protein</fullName>
    </submittedName>
</protein>
<feature type="region of interest" description="Disordered" evidence="1">
    <location>
        <begin position="90"/>
        <end position="115"/>
    </location>
</feature>
<feature type="region of interest" description="Disordered" evidence="1">
    <location>
        <begin position="317"/>
        <end position="341"/>
    </location>
</feature>
<gene>
    <name evidence="2" type="ORF">CSSPJE1EN1_LOCUS13260</name>
</gene>
<feature type="compositionally biased region" description="Basic and acidic residues" evidence="1">
    <location>
        <begin position="93"/>
        <end position="115"/>
    </location>
</feature>